<dbReference type="Proteomes" id="UP000651977">
    <property type="component" value="Unassembled WGS sequence"/>
</dbReference>
<evidence type="ECO:0000313" key="2">
    <source>
        <dbReference type="Proteomes" id="UP000651977"/>
    </source>
</evidence>
<proteinExistence type="predicted"/>
<dbReference type="EMBL" id="BMDY01000020">
    <property type="protein sequence ID" value="GGB14795.1"/>
    <property type="molecule type" value="Genomic_DNA"/>
</dbReference>
<sequence>MVLFLNGCLRLIFKWVSKINCDVADYPLLQKRLYRQQGLPWNLVEITQIETPQAGKK</sequence>
<evidence type="ECO:0000313" key="1">
    <source>
        <dbReference type="EMBL" id="GGB14795.1"/>
    </source>
</evidence>
<protein>
    <submittedName>
        <fullName evidence="1">Uncharacterized protein</fullName>
    </submittedName>
</protein>
<reference evidence="2" key="1">
    <citation type="journal article" date="2019" name="Int. J. Syst. Evol. Microbiol.">
        <title>The Global Catalogue of Microorganisms (GCM) 10K type strain sequencing project: providing services to taxonomists for standard genome sequencing and annotation.</title>
        <authorList>
            <consortium name="The Broad Institute Genomics Platform"/>
            <consortium name="The Broad Institute Genome Sequencing Center for Infectious Disease"/>
            <person name="Wu L."/>
            <person name="Ma J."/>
        </authorList>
    </citation>
    <scope>NUCLEOTIDE SEQUENCE [LARGE SCALE GENOMIC DNA]</scope>
    <source>
        <strain evidence="2">CGMCC 1.10131</strain>
    </source>
</reference>
<comment type="caution">
    <text evidence="1">The sequence shown here is derived from an EMBL/GenBank/DDBJ whole genome shotgun (WGS) entry which is preliminary data.</text>
</comment>
<organism evidence="1 2">
    <name type="scientific">Agarivorans gilvus</name>
    <dbReference type="NCBI Taxonomy" id="680279"/>
    <lineage>
        <taxon>Bacteria</taxon>
        <taxon>Pseudomonadati</taxon>
        <taxon>Pseudomonadota</taxon>
        <taxon>Gammaproteobacteria</taxon>
        <taxon>Alteromonadales</taxon>
        <taxon>Alteromonadaceae</taxon>
        <taxon>Agarivorans</taxon>
    </lineage>
</organism>
<name>A0ABQ1I5P1_9ALTE</name>
<keyword evidence="2" id="KW-1185">Reference proteome</keyword>
<accession>A0ABQ1I5P1</accession>
<gene>
    <name evidence="1" type="ORF">GCM10007414_30290</name>
</gene>